<evidence type="ECO:0000313" key="14">
    <source>
        <dbReference type="EMBL" id="ATZ55160.1"/>
    </source>
</evidence>
<evidence type="ECO:0000256" key="3">
    <source>
        <dbReference type="ARBA" id="ARBA00006271"/>
    </source>
</evidence>
<dbReference type="GO" id="GO:0051026">
    <property type="term" value="P:chiasma assembly"/>
    <property type="evidence" value="ECO:0007669"/>
    <property type="project" value="TreeGrafter"/>
</dbReference>
<reference evidence="14 15" key="3">
    <citation type="journal article" date="2017" name="Mol. Plant Pathol.">
        <title>A gapless genome sequence of the fungus Botrytis cinerea.</title>
        <authorList>
            <person name="Van Kan J.A."/>
            <person name="Stassen J.H."/>
            <person name="Mosbach A."/>
            <person name="Van Der Lee T.A."/>
            <person name="Faino L."/>
            <person name="Farmer A.D."/>
            <person name="Papasotiriou D.G."/>
            <person name="Zhou S."/>
            <person name="Seidl M.F."/>
            <person name="Cottam E."/>
            <person name="Edel D."/>
            <person name="Hahn M."/>
            <person name="Schwartz D.C."/>
            <person name="Dietrich R.A."/>
            <person name="Widdison S."/>
            <person name="Scalliet G."/>
        </authorList>
    </citation>
    <scope>NUCLEOTIDE SEQUENCE [LARGE SCALE GENOMIC DNA]</scope>
    <source>
        <strain evidence="14 15">B05.10</strain>
    </source>
</reference>
<dbReference type="VEuPathDB" id="FungiDB:Bcin11g04440"/>
<reference evidence="14 15" key="1">
    <citation type="journal article" date="2011" name="PLoS Genet.">
        <title>Genomic analysis of the necrotrophic fungal pathogens Sclerotinia sclerotiorum and Botrytis cinerea.</title>
        <authorList>
            <person name="Amselem J."/>
            <person name="Cuomo C.A."/>
            <person name="van Kan J.A."/>
            <person name="Viaud M."/>
            <person name="Benito E.P."/>
            <person name="Couloux A."/>
            <person name="Coutinho P.M."/>
            <person name="de Vries R.P."/>
            <person name="Dyer P.S."/>
            <person name="Fillinger S."/>
            <person name="Fournier E."/>
            <person name="Gout L."/>
            <person name="Hahn M."/>
            <person name="Kohn L."/>
            <person name="Lapalu N."/>
            <person name="Plummer K.M."/>
            <person name="Pradier J.M."/>
            <person name="Quevillon E."/>
            <person name="Sharon A."/>
            <person name="Simon A."/>
            <person name="ten Have A."/>
            <person name="Tudzynski B."/>
            <person name="Tudzynski P."/>
            <person name="Wincker P."/>
            <person name="Andrew M."/>
            <person name="Anthouard V."/>
            <person name="Beever R.E."/>
            <person name="Beffa R."/>
            <person name="Benoit I."/>
            <person name="Bouzid O."/>
            <person name="Brault B."/>
            <person name="Chen Z."/>
            <person name="Choquer M."/>
            <person name="Collemare J."/>
            <person name="Cotton P."/>
            <person name="Danchin E.G."/>
            <person name="Da Silva C."/>
            <person name="Gautier A."/>
            <person name="Giraud C."/>
            <person name="Giraud T."/>
            <person name="Gonzalez C."/>
            <person name="Grossetete S."/>
            <person name="Guldener U."/>
            <person name="Henrissat B."/>
            <person name="Howlett B.J."/>
            <person name="Kodira C."/>
            <person name="Kretschmer M."/>
            <person name="Lappartient A."/>
            <person name="Leroch M."/>
            <person name="Levis C."/>
            <person name="Mauceli E."/>
            <person name="Neuveglise C."/>
            <person name="Oeser B."/>
            <person name="Pearson M."/>
            <person name="Poulain J."/>
            <person name="Poussereau N."/>
            <person name="Quesneville H."/>
            <person name="Rascle C."/>
            <person name="Schumacher J."/>
            <person name="Segurens B."/>
            <person name="Sexton A."/>
            <person name="Silva E."/>
            <person name="Sirven C."/>
            <person name="Soanes D.M."/>
            <person name="Talbot N.J."/>
            <person name="Templeton M."/>
            <person name="Yandava C."/>
            <person name="Yarden O."/>
            <person name="Zeng Q."/>
            <person name="Rollins J.A."/>
            <person name="Lebrun M.H."/>
            <person name="Dickman M."/>
        </authorList>
    </citation>
    <scope>NUCLEOTIDE SEQUENCE [LARGE SCALE GENOMIC DNA]</scope>
    <source>
        <strain evidence="14 15">B05.10</strain>
    </source>
</reference>
<dbReference type="GO" id="GO:0005524">
    <property type="term" value="F:ATP binding"/>
    <property type="evidence" value="ECO:0007669"/>
    <property type="project" value="UniProtKB-KW"/>
</dbReference>
<evidence type="ECO:0000256" key="5">
    <source>
        <dbReference type="ARBA" id="ARBA00022741"/>
    </source>
</evidence>
<evidence type="ECO:0000313" key="15">
    <source>
        <dbReference type="Proteomes" id="UP000001798"/>
    </source>
</evidence>
<reference evidence="14 15" key="2">
    <citation type="journal article" date="2012" name="Eukaryot. Cell">
        <title>Genome update of Botrytis cinerea strains B05.10 and T4.</title>
        <authorList>
            <person name="Staats M."/>
            <person name="van Kan J.A."/>
        </authorList>
    </citation>
    <scope>NUCLEOTIDE SEQUENCE [LARGE SCALE GENOMIC DNA]</scope>
    <source>
        <strain evidence="14 15">B05.10</strain>
    </source>
</reference>
<dbReference type="GO" id="GO:0140664">
    <property type="term" value="F:ATP-dependent DNA damage sensor activity"/>
    <property type="evidence" value="ECO:0007669"/>
    <property type="project" value="InterPro"/>
</dbReference>
<dbReference type="AlphaFoldDB" id="A0A384JX60"/>
<dbReference type="InterPro" id="IPR007696">
    <property type="entry name" value="DNA_mismatch_repair_MutS_core"/>
</dbReference>
<dbReference type="KEGG" id="bfu:BCIN_11g04440"/>
<protein>
    <recommendedName>
        <fullName evidence="10">DNA mismatch repair protein MSH5</fullName>
    </recommendedName>
    <alternativeName>
        <fullName evidence="11">MutS protein homolog 5</fullName>
    </alternativeName>
</protein>
<dbReference type="OrthoDB" id="29596at2759"/>
<comment type="subcellular location">
    <subcellularLocation>
        <location evidence="2">Chromosome</location>
    </subcellularLocation>
    <subcellularLocation>
        <location evidence="1">Nucleus</location>
    </subcellularLocation>
</comment>
<keyword evidence="5" id="KW-0547">Nucleotide-binding</keyword>
<dbReference type="PANTHER" id="PTHR11361">
    <property type="entry name" value="DNA MISMATCH REPAIR PROTEIN MUTS FAMILY MEMBER"/>
    <property type="match status" value="1"/>
</dbReference>
<dbReference type="CDD" id="cd03281">
    <property type="entry name" value="ABC_MSH5_euk"/>
    <property type="match status" value="1"/>
</dbReference>
<evidence type="ECO:0000256" key="11">
    <source>
        <dbReference type="ARBA" id="ARBA00077470"/>
    </source>
</evidence>
<keyword evidence="7" id="KW-0238">DNA-binding</keyword>
<evidence type="ECO:0000256" key="7">
    <source>
        <dbReference type="ARBA" id="ARBA00023125"/>
    </source>
</evidence>
<dbReference type="GO" id="GO:0005634">
    <property type="term" value="C:nucleus"/>
    <property type="evidence" value="ECO:0007669"/>
    <property type="project" value="UniProtKB-SubCell"/>
</dbReference>
<evidence type="ECO:0000256" key="1">
    <source>
        <dbReference type="ARBA" id="ARBA00004123"/>
    </source>
</evidence>
<name>A0A384JX60_BOTFB</name>
<feature type="compositionally biased region" description="Low complexity" evidence="12">
    <location>
        <begin position="11"/>
        <end position="37"/>
    </location>
</feature>
<dbReference type="RefSeq" id="XP_024551822.1">
    <property type="nucleotide sequence ID" value="XM_024696020.1"/>
</dbReference>
<dbReference type="Proteomes" id="UP000001798">
    <property type="component" value="Chromosome 11"/>
</dbReference>
<feature type="region of interest" description="Disordered" evidence="12">
    <location>
        <begin position="1"/>
        <end position="75"/>
    </location>
</feature>
<evidence type="ECO:0000256" key="10">
    <source>
        <dbReference type="ARBA" id="ARBA00073549"/>
    </source>
</evidence>
<evidence type="ECO:0000256" key="4">
    <source>
        <dbReference type="ARBA" id="ARBA00022454"/>
    </source>
</evidence>
<dbReference type="EMBL" id="CP009815">
    <property type="protein sequence ID" value="ATZ55160.1"/>
    <property type="molecule type" value="Genomic_DNA"/>
</dbReference>
<dbReference type="GO" id="GO:0030983">
    <property type="term" value="F:mismatched DNA binding"/>
    <property type="evidence" value="ECO:0007669"/>
    <property type="project" value="InterPro"/>
</dbReference>
<evidence type="ECO:0000256" key="9">
    <source>
        <dbReference type="ARBA" id="ARBA00023254"/>
    </source>
</evidence>
<keyword evidence="9" id="KW-0469">Meiosis</keyword>
<evidence type="ECO:0000256" key="12">
    <source>
        <dbReference type="SAM" id="MobiDB-lite"/>
    </source>
</evidence>
<dbReference type="Pfam" id="PF05192">
    <property type="entry name" value="MutS_III"/>
    <property type="match status" value="1"/>
</dbReference>
<feature type="compositionally biased region" description="Polar residues" evidence="12">
    <location>
        <begin position="44"/>
        <end position="61"/>
    </location>
</feature>
<dbReference type="Gene3D" id="3.40.50.300">
    <property type="entry name" value="P-loop containing nucleotide triphosphate hydrolases"/>
    <property type="match status" value="1"/>
</dbReference>
<dbReference type="PANTHER" id="PTHR11361:SF20">
    <property type="entry name" value="MUTS PROTEIN HOMOLOG 5"/>
    <property type="match status" value="1"/>
</dbReference>
<dbReference type="SUPFAM" id="SSF48334">
    <property type="entry name" value="DNA repair protein MutS, domain III"/>
    <property type="match status" value="1"/>
</dbReference>
<dbReference type="GeneID" id="5439102"/>
<dbReference type="Gene3D" id="1.10.1420.10">
    <property type="match status" value="1"/>
</dbReference>
<evidence type="ECO:0000256" key="8">
    <source>
        <dbReference type="ARBA" id="ARBA00023242"/>
    </source>
</evidence>
<dbReference type="InterPro" id="IPR036187">
    <property type="entry name" value="DNA_mismatch_repair_MutS_sf"/>
</dbReference>
<dbReference type="FunFam" id="1.10.1420.10:FF:000050">
    <property type="entry name" value="DNA mismatch repair protein Msh5, putative"/>
    <property type="match status" value="1"/>
</dbReference>
<dbReference type="GO" id="GO:0006298">
    <property type="term" value="P:mismatch repair"/>
    <property type="evidence" value="ECO:0007669"/>
    <property type="project" value="InterPro"/>
</dbReference>
<dbReference type="SMART" id="SM00534">
    <property type="entry name" value="MUTSac"/>
    <property type="match status" value="1"/>
</dbReference>
<keyword evidence="8" id="KW-0539">Nucleus</keyword>
<dbReference type="SMART" id="SM00533">
    <property type="entry name" value="MUTSd"/>
    <property type="match status" value="1"/>
</dbReference>
<evidence type="ECO:0000256" key="2">
    <source>
        <dbReference type="ARBA" id="ARBA00004286"/>
    </source>
</evidence>
<organism evidence="14 15">
    <name type="scientific">Botryotinia fuckeliana (strain B05.10)</name>
    <name type="common">Noble rot fungus</name>
    <name type="synonym">Botrytis cinerea</name>
    <dbReference type="NCBI Taxonomy" id="332648"/>
    <lineage>
        <taxon>Eukaryota</taxon>
        <taxon>Fungi</taxon>
        <taxon>Dikarya</taxon>
        <taxon>Ascomycota</taxon>
        <taxon>Pezizomycotina</taxon>
        <taxon>Leotiomycetes</taxon>
        <taxon>Helotiales</taxon>
        <taxon>Sclerotiniaceae</taxon>
        <taxon>Botrytis</taxon>
    </lineage>
</organism>
<dbReference type="GO" id="GO:0005694">
    <property type="term" value="C:chromosome"/>
    <property type="evidence" value="ECO:0007669"/>
    <property type="project" value="UniProtKB-SubCell"/>
</dbReference>
<dbReference type="InterPro" id="IPR045076">
    <property type="entry name" value="MutS"/>
</dbReference>
<keyword evidence="4" id="KW-0158">Chromosome</keyword>
<dbReference type="InterPro" id="IPR000432">
    <property type="entry name" value="DNA_mismatch_repair_MutS_C"/>
</dbReference>
<gene>
    <name evidence="14" type="primary">Bcmsh5</name>
    <name evidence="14" type="ORF">BCIN_11g04440</name>
</gene>
<feature type="domain" description="DNA mismatch repair proteins mutS family" evidence="13">
    <location>
        <begin position="793"/>
        <end position="809"/>
    </location>
</feature>
<dbReference type="FunFam" id="3.40.50.300:FF:001067">
    <property type="entry name" value="DNA mismatch repair protein MSH5"/>
    <property type="match status" value="1"/>
</dbReference>
<comment type="similarity">
    <text evidence="3">Belongs to the DNA mismatch repair MutS family.</text>
</comment>
<evidence type="ECO:0000259" key="13">
    <source>
        <dbReference type="PROSITE" id="PS00486"/>
    </source>
</evidence>
<evidence type="ECO:0000256" key="6">
    <source>
        <dbReference type="ARBA" id="ARBA00022840"/>
    </source>
</evidence>
<dbReference type="Pfam" id="PF00488">
    <property type="entry name" value="MutS_V"/>
    <property type="match status" value="1"/>
</dbReference>
<accession>A0A384JX60</accession>
<keyword evidence="6" id="KW-0067">ATP-binding</keyword>
<proteinExistence type="inferred from homology"/>
<dbReference type="PROSITE" id="PS00486">
    <property type="entry name" value="DNA_MISMATCH_REPAIR_2"/>
    <property type="match status" value="1"/>
</dbReference>
<dbReference type="InterPro" id="IPR027417">
    <property type="entry name" value="P-loop_NTPase"/>
</dbReference>
<dbReference type="SUPFAM" id="SSF52540">
    <property type="entry name" value="P-loop containing nucleoside triphosphate hydrolases"/>
    <property type="match status" value="1"/>
</dbReference>
<keyword evidence="15" id="KW-1185">Reference proteome</keyword>
<sequence length="985" mass="108722">MPPFKRRRVTSGAGSDHQSSSQGQSSRIQSSSLAASSMPRVGYHSSSMHPSPPCNRTSMRSKSARVASPPSVQDEVDIFEAGENETDIQEREDCDSMNEVVMAVELKGRGTVGCAYYLAREEKLCMMADISMAGLDIIDTLKVHVDPTVILISTRCEEALEDHLQKDAKGIDRGDANDIFGSYILDSRPASEFYYETAKNKLASLGIEGPWGAEMILATPSDELAGNHTHDQADSAGKGRQGRFMRLAGWIDLESRISVGCAGAVLNYLGRRRSVDYLPNDEAALIAFRVRTIKMFSLMDMMFVNADTLSSLQIIQSESHPNSHMQGPNKSTSGSKESLSVFGLFYHLASTPQGRQKLRKMFMRPSMDIPVIKERLLTIGIFLLPENGPVLQEIQKSLRNVKDIRTVVIHLQKGISGGSAKATAVKSGVWGSILSFTYHSLKILEALRGLAGDKTIISGKLLGETRPNDLLGIGQAITETIDFERSVEQHRVTVRQGVDPELDGMKRTYDGMESLLTKVQQKMSDDIPEWARQYVENCIYFPQLGFLTVVQLDPNTGEGKYKGEGTDEDEWSQTFVSDEKVYYKNKHMREMDEYIGDMYSMITDREIEIIHHLTVRVLEHENLLIAVSDLCGELDSLVALALGAIKYRFNPPTITHANVIDIRGGRHPLQELTVPSYVPNDCYLVGGSGSPIPINQEPSSSNRQNWEGTEGPSMLLMTGPNYSGKSVYLKQTALIVYLAHIGSYVPADKAVVGLTDKMLTRITTRESVSRNQSAFMIDLQQIALCTTLATHRSLVVIDEFGKGTNSTDGAGLACGVFEYFLGLDSHRPKVLGATHFHEIFENGYLSPRSELAFGHMDVHVNRQSDLPDNQVIYLYNFVLGRSTSSFGTSCAAMNGIDPAIVERAEDLILLAARGEDLMQAVAANASERDAQELKYAENIGRRFLEQNFPLPGGNNVVIDVRSILRNILDVESAQDMKQGFENSGL</sequence>